<dbReference type="PRINTS" id="PR00412">
    <property type="entry name" value="EPOXHYDRLASE"/>
</dbReference>
<dbReference type="PRINTS" id="PR00111">
    <property type="entry name" value="ABHYDROLASE"/>
</dbReference>
<evidence type="ECO:0000256" key="1">
    <source>
        <dbReference type="ARBA" id="ARBA00008645"/>
    </source>
</evidence>
<evidence type="ECO:0000256" key="9">
    <source>
        <dbReference type="ARBA" id="ARBA00048504"/>
    </source>
</evidence>
<keyword evidence="2" id="KW-0378">Hydrolase</keyword>
<evidence type="ECO:0000256" key="11">
    <source>
        <dbReference type="ARBA" id="ARBA00048919"/>
    </source>
</evidence>
<dbReference type="Proteomes" id="UP001374579">
    <property type="component" value="Unassembled WGS sequence"/>
</dbReference>
<evidence type="ECO:0000313" key="13">
    <source>
        <dbReference type="EMBL" id="KAK7087523.1"/>
    </source>
</evidence>
<comment type="caution">
    <text evidence="13">The sequence shown here is derived from an EMBL/GenBank/DDBJ whole genome shotgun (WGS) entry which is preliminary data.</text>
</comment>
<evidence type="ECO:0000256" key="2">
    <source>
        <dbReference type="ARBA" id="ARBA00022801"/>
    </source>
</evidence>
<proteinExistence type="inferred from homology"/>
<comment type="similarity">
    <text evidence="1">Belongs to the AB hydrolase superfamily.</text>
</comment>
<comment type="catalytic activity">
    <reaction evidence="5">
        <text>a 1,2-diacyl-sn-glycerol + H2O = a 2-acylglycerol + a fatty acid + H(+)</text>
        <dbReference type="Rhea" id="RHEA:33275"/>
        <dbReference type="ChEBI" id="CHEBI:15377"/>
        <dbReference type="ChEBI" id="CHEBI:15378"/>
        <dbReference type="ChEBI" id="CHEBI:17389"/>
        <dbReference type="ChEBI" id="CHEBI:17815"/>
        <dbReference type="ChEBI" id="CHEBI:28868"/>
        <dbReference type="EC" id="3.1.1.116"/>
    </reaction>
</comment>
<dbReference type="PANTHER" id="PTHR46118">
    <property type="entry name" value="PROTEIN ABHD11"/>
    <property type="match status" value="1"/>
</dbReference>
<dbReference type="InterPro" id="IPR000639">
    <property type="entry name" value="Epox_hydrolase-like"/>
</dbReference>
<sequence length="309" mass="34743">MIRPILCLFLKSCSQTHSIRRGFSFSKRHHRVKISYAIYPEGSKLELAQKSPVFVLHGMFGSKANWHSLAKRIASATHRNVVTLDARNHGDSEHHPTMDYLIMRDDLLGAMDMLKVEKPILLGHSMGGKTVMACALSVPERVERLVVVDTAPKDSPGTDTLRKYAEKMRNVAMPPASTVAPEARRMVGDQMKEFVPEEGVRQFLLTNLKQTADNSYTWRVNLDAIIDNFDSLHSFPAQMTKPCTDRKTIFIGGAKSQHVDSSAEPSIHRLFPGCPIQLIPDAGHWVHSEKPKQFVQMVEQFLLQTDEST</sequence>
<evidence type="ECO:0000256" key="7">
    <source>
        <dbReference type="ARBA" id="ARBA00044064"/>
    </source>
</evidence>
<dbReference type="EC" id="3.1.1.116" evidence="3"/>
<dbReference type="PANTHER" id="PTHR46118:SF4">
    <property type="entry name" value="PROTEIN ABHD11"/>
    <property type="match status" value="1"/>
</dbReference>
<keyword evidence="14" id="KW-1185">Reference proteome</keyword>
<dbReference type="InterPro" id="IPR000073">
    <property type="entry name" value="AB_hydrolase_1"/>
</dbReference>
<name>A0AAN9AIF8_9CAEN</name>
<evidence type="ECO:0000256" key="8">
    <source>
        <dbReference type="ARBA" id="ARBA00048283"/>
    </source>
</evidence>
<dbReference type="AlphaFoldDB" id="A0AAN9AIF8"/>
<dbReference type="EMBL" id="JBAMIC010004070">
    <property type="protein sequence ID" value="KAK7087523.1"/>
    <property type="molecule type" value="Genomic_DNA"/>
</dbReference>
<evidence type="ECO:0000256" key="5">
    <source>
        <dbReference type="ARBA" id="ARBA00043667"/>
    </source>
</evidence>
<dbReference type="GO" id="GO:0005739">
    <property type="term" value="C:mitochondrion"/>
    <property type="evidence" value="ECO:0007669"/>
    <property type="project" value="TreeGrafter"/>
</dbReference>
<dbReference type="InterPro" id="IPR029058">
    <property type="entry name" value="AB_hydrolase_fold"/>
</dbReference>
<dbReference type="Pfam" id="PF00561">
    <property type="entry name" value="Abhydrolase_1"/>
    <property type="match status" value="1"/>
</dbReference>
<gene>
    <name evidence="13" type="ORF">V1264_021562</name>
</gene>
<evidence type="ECO:0000313" key="14">
    <source>
        <dbReference type="Proteomes" id="UP001374579"/>
    </source>
</evidence>
<organism evidence="13 14">
    <name type="scientific">Littorina saxatilis</name>
    <dbReference type="NCBI Taxonomy" id="31220"/>
    <lineage>
        <taxon>Eukaryota</taxon>
        <taxon>Metazoa</taxon>
        <taxon>Spiralia</taxon>
        <taxon>Lophotrochozoa</taxon>
        <taxon>Mollusca</taxon>
        <taxon>Gastropoda</taxon>
        <taxon>Caenogastropoda</taxon>
        <taxon>Littorinimorpha</taxon>
        <taxon>Littorinoidea</taxon>
        <taxon>Littorinidae</taxon>
        <taxon>Littorina</taxon>
    </lineage>
</organism>
<evidence type="ECO:0000256" key="3">
    <source>
        <dbReference type="ARBA" id="ARBA00026104"/>
    </source>
</evidence>
<evidence type="ECO:0000256" key="6">
    <source>
        <dbReference type="ARBA" id="ARBA00043742"/>
    </source>
</evidence>
<feature type="domain" description="AB hydrolase-1" evidence="12">
    <location>
        <begin position="52"/>
        <end position="291"/>
    </location>
</feature>
<evidence type="ECO:0000256" key="4">
    <source>
        <dbReference type="ARBA" id="ARBA00042703"/>
    </source>
</evidence>
<dbReference type="Gene3D" id="3.40.50.1820">
    <property type="entry name" value="alpha/beta hydrolase"/>
    <property type="match status" value="1"/>
</dbReference>
<evidence type="ECO:0000256" key="10">
    <source>
        <dbReference type="ARBA" id="ARBA00048513"/>
    </source>
</evidence>
<comment type="catalytic activity">
    <reaction evidence="9">
        <text>1,2-didecanoylglycerol + H2O = decanoylglycerol + decanoate + H(+)</text>
        <dbReference type="Rhea" id="RHEA:48596"/>
        <dbReference type="ChEBI" id="CHEBI:11152"/>
        <dbReference type="ChEBI" id="CHEBI:15377"/>
        <dbReference type="ChEBI" id="CHEBI:15378"/>
        <dbReference type="ChEBI" id="CHEBI:27689"/>
        <dbReference type="ChEBI" id="CHEBI:90605"/>
    </reaction>
</comment>
<reference evidence="13 14" key="1">
    <citation type="submission" date="2024-02" db="EMBL/GenBank/DDBJ databases">
        <title>Chromosome-scale genome assembly of the rough periwinkle Littorina saxatilis.</title>
        <authorList>
            <person name="De Jode A."/>
            <person name="Faria R."/>
            <person name="Formenti G."/>
            <person name="Sims Y."/>
            <person name="Smith T.P."/>
            <person name="Tracey A."/>
            <person name="Wood J.M.D."/>
            <person name="Zagrodzka Z.B."/>
            <person name="Johannesson K."/>
            <person name="Butlin R.K."/>
            <person name="Leder E.H."/>
        </authorList>
    </citation>
    <scope>NUCLEOTIDE SEQUENCE [LARGE SCALE GENOMIC DNA]</scope>
    <source>
        <strain evidence="13">Snail1</strain>
        <tissue evidence="13">Muscle</tissue>
    </source>
</reference>
<dbReference type="SUPFAM" id="SSF53474">
    <property type="entry name" value="alpha/beta-Hydrolases"/>
    <property type="match status" value="1"/>
</dbReference>
<protein>
    <recommendedName>
        <fullName evidence="7">sn-1-specific diacylglycerol lipase ABHD11</fullName>
        <ecNumber evidence="3">3.1.1.116</ecNumber>
    </recommendedName>
    <alternativeName>
        <fullName evidence="4">Alpha/beta hydrolase domain-containing protein 11</fullName>
    </alternativeName>
</protein>
<evidence type="ECO:0000259" key="12">
    <source>
        <dbReference type="Pfam" id="PF00561"/>
    </source>
</evidence>
<comment type="catalytic activity">
    <reaction evidence="10">
        <text>1-octadecanoyl-2-(9Z-octadecenoyl)-sn-glycerol + H2O = 2-(9Z-octadecenoyl)-glycerol + octadecanoate + H(+)</text>
        <dbReference type="Rhea" id="RHEA:77103"/>
        <dbReference type="ChEBI" id="CHEBI:15377"/>
        <dbReference type="ChEBI" id="CHEBI:15378"/>
        <dbReference type="ChEBI" id="CHEBI:25629"/>
        <dbReference type="ChEBI" id="CHEBI:73990"/>
        <dbReference type="ChEBI" id="CHEBI:75468"/>
    </reaction>
</comment>
<comment type="catalytic activity">
    <reaction evidence="11">
        <text>1-octadecanoyl-2-(5Z,8Z,11Z,14Z-eicosatetraenoyl)-sn-glycerol + H2O = 2-(5Z,8Z,11Z,14Z-eicosatetraenoyl)-glycerol + octadecanoate + H(+)</text>
        <dbReference type="Rhea" id="RHEA:38507"/>
        <dbReference type="ChEBI" id="CHEBI:15377"/>
        <dbReference type="ChEBI" id="CHEBI:15378"/>
        <dbReference type="ChEBI" id="CHEBI:25629"/>
        <dbReference type="ChEBI" id="CHEBI:52392"/>
        <dbReference type="ChEBI" id="CHEBI:75728"/>
    </reaction>
</comment>
<accession>A0AAN9AIF8</accession>
<comment type="catalytic activity">
    <reaction evidence="6">
        <text>a 1,3-diacyl-sn-glycerol + H2O = a 1-acyl-sn-glycerol + a fatty acid + H(+)</text>
        <dbReference type="Rhea" id="RHEA:38503"/>
        <dbReference type="ChEBI" id="CHEBI:15377"/>
        <dbReference type="ChEBI" id="CHEBI:15378"/>
        <dbReference type="ChEBI" id="CHEBI:28868"/>
        <dbReference type="ChEBI" id="CHEBI:64683"/>
        <dbReference type="ChEBI" id="CHEBI:77272"/>
    </reaction>
</comment>
<dbReference type="GO" id="GO:0052689">
    <property type="term" value="F:carboxylic ester hydrolase activity"/>
    <property type="evidence" value="ECO:0007669"/>
    <property type="project" value="TreeGrafter"/>
</dbReference>
<comment type="catalytic activity">
    <reaction evidence="8">
        <text>1-octadecanoyl-2-(4Z,7Z,10Z,13Z,16Z,19Z-docosahexaenoyl)-sn-glycerol + H2O = 2-(4Z,7Z,10Z,13Z,16Z,19Z-docosahexaenoyl)-glycerol + octadecanoate + H(+)</text>
        <dbReference type="Rhea" id="RHEA:77107"/>
        <dbReference type="ChEBI" id="CHEBI:15377"/>
        <dbReference type="ChEBI" id="CHEBI:15378"/>
        <dbReference type="ChEBI" id="CHEBI:25629"/>
        <dbReference type="ChEBI" id="CHEBI:77129"/>
        <dbReference type="ChEBI" id="CHEBI:186738"/>
    </reaction>
</comment>